<dbReference type="InterPro" id="IPR045247">
    <property type="entry name" value="Oye-like"/>
</dbReference>
<dbReference type="InterPro" id="IPR013785">
    <property type="entry name" value="Aldolase_TIM"/>
</dbReference>
<dbReference type="GO" id="GO:0003959">
    <property type="term" value="F:NADPH dehydrogenase activity"/>
    <property type="evidence" value="ECO:0007669"/>
    <property type="project" value="TreeGrafter"/>
</dbReference>
<dbReference type="PANTHER" id="PTHR22893:SF91">
    <property type="entry name" value="NADPH DEHYDROGENASE 2-RELATED"/>
    <property type="match status" value="1"/>
</dbReference>
<dbReference type="PANTHER" id="PTHR22893">
    <property type="entry name" value="NADH OXIDOREDUCTASE-RELATED"/>
    <property type="match status" value="1"/>
</dbReference>
<keyword evidence="3" id="KW-1185">Reference proteome</keyword>
<dbReference type="InterPro" id="IPR001155">
    <property type="entry name" value="OxRdtase_FMN_N"/>
</dbReference>
<dbReference type="VEuPathDB" id="FungiDB:Z520_12273"/>
<organism evidence="2 3">
    <name type="scientific">Fonsecaea multimorphosa CBS 102226</name>
    <dbReference type="NCBI Taxonomy" id="1442371"/>
    <lineage>
        <taxon>Eukaryota</taxon>
        <taxon>Fungi</taxon>
        <taxon>Dikarya</taxon>
        <taxon>Ascomycota</taxon>
        <taxon>Pezizomycotina</taxon>
        <taxon>Eurotiomycetes</taxon>
        <taxon>Chaetothyriomycetidae</taxon>
        <taxon>Chaetothyriales</taxon>
        <taxon>Herpotrichiellaceae</taxon>
        <taxon>Fonsecaea</taxon>
    </lineage>
</organism>
<dbReference type="AlphaFoldDB" id="A0A0D2JFQ4"/>
<sequence>MSKMFTPLDLGRCRLQHRVAMAPLTRCRALEDRIPGPLMKEYYSQRASVTGTFLITEATGISPKSPALAHTPGIYSDEQIAGWREITTAVHEKGSYIYLQLWHVGRAARPGTVVAGVEVVSASSVPETEESPVPRALTEEEILELIQTYKRAAINAMKAGFDGVEIHGANGYLIDQFTQDITNQRDDAWGGSIERRARFGLAIAKAVVDAVGADRVGYRISPFSRHHSMGMANPLPQFTYLVGELKKLRLAYLHIIEPRVSGNSDMPSLGSVEGLVLAWENVSPVLLAGGYTPLEARQTTDSRYRDRDVVIVFGRWFIANPDLPFRIKENVALNRYIRDLFYTVESPSGYTDYPFSDEFDQSFKI</sequence>
<evidence type="ECO:0000313" key="3">
    <source>
        <dbReference type="Proteomes" id="UP000053411"/>
    </source>
</evidence>
<dbReference type="Pfam" id="PF00724">
    <property type="entry name" value="Oxidored_FMN"/>
    <property type="match status" value="1"/>
</dbReference>
<dbReference type="EMBL" id="KN848113">
    <property type="protein sequence ID" value="KIX92002.1"/>
    <property type="molecule type" value="Genomic_DNA"/>
</dbReference>
<dbReference type="Gene3D" id="3.20.20.70">
    <property type="entry name" value="Aldolase class I"/>
    <property type="match status" value="1"/>
</dbReference>
<evidence type="ECO:0000259" key="1">
    <source>
        <dbReference type="Pfam" id="PF00724"/>
    </source>
</evidence>
<feature type="domain" description="NADH:flavin oxidoreductase/NADH oxidase N-terminal" evidence="1">
    <location>
        <begin position="3"/>
        <end position="334"/>
    </location>
</feature>
<evidence type="ECO:0000313" key="2">
    <source>
        <dbReference type="EMBL" id="KIX92002.1"/>
    </source>
</evidence>
<dbReference type="GeneID" id="27718019"/>
<dbReference type="FunFam" id="3.20.20.70:FF:000138">
    <property type="entry name" value="NADPH dehydrogenase 1"/>
    <property type="match status" value="1"/>
</dbReference>
<dbReference type="OrthoDB" id="276546at2759"/>
<dbReference type="STRING" id="1442371.A0A0D2JFQ4"/>
<protein>
    <recommendedName>
        <fullName evidence="1">NADH:flavin oxidoreductase/NADH oxidase N-terminal domain-containing protein</fullName>
    </recommendedName>
</protein>
<reference evidence="2 3" key="1">
    <citation type="submission" date="2015-01" db="EMBL/GenBank/DDBJ databases">
        <title>The Genome Sequence of Fonsecaea multimorphosa CBS 102226.</title>
        <authorList>
            <consortium name="The Broad Institute Genomics Platform"/>
            <person name="Cuomo C."/>
            <person name="de Hoog S."/>
            <person name="Gorbushina A."/>
            <person name="Stielow B."/>
            <person name="Teixiera M."/>
            <person name="Abouelleil A."/>
            <person name="Chapman S.B."/>
            <person name="Priest M."/>
            <person name="Young S.K."/>
            <person name="Wortman J."/>
            <person name="Nusbaum C."/>
            <person name="Birren B."/>
        </authorList>
    </citation>
    <scope>NUCLEOTIDE SEQUENCE [LARGE SCALE GENOMIC DNA]</scope>
    <source>
        <strain evidence="2 3">CBS 102226</strain>
    </source>
</reference>
<proteinExistence type="predicted"/>
<name>A0A0D2JFQ4_9EURO</name>
<dbReference type="GO" id="GO:0010181">
    <property type="term" value="F:FMN binding"/>
    <property type="evidence" value="ECO:0007669"/>
    <property type="project" value="InterPro"/>
</dbReference>
<dbReference type="CDD" id="cd02933">
    <property type="entry name" value="OYE_like_FMN"/>
    <property type="match status" value="1"/>
</dbReference>
<dbReference type="RefSeq" id="XP_016626125.1">
    <property type="nucleotide sequence ID" value="XM_016782759.1"/>
</dbReference>
<gene>
    <name evidence="2" type="ORF">Z520_12273</name>
</gene>
<accession>A0A0D2JFQ4</accession>
<dbReference type="Proteomes" id="UP000053411">
    <property type="component" value="Unassembled WGS sequence"/>
</dbReference>
<dbReference type="SUPFAM" id="SSF51395">
    <property type="entry name" value="FMN-linked oxidoreductases"/>
    <property type="match status" value="1"/>
</dbReference>